<comment type="similarity">
    <text evidence="2 6">Belongs to the zinc-containing alcohol dehydrogenase family.</text>
</comment>
<dbReference type="InterPro" id="IPR002328">
    <property type="entry name" value="ADH_Zn_CS"/>
</dbReference>
<evidence type="ECO:0000256" key="2">
    <source>
        <dbReference type="ARBA" id="ARBA00008072"/>
    </source>
</evidence>
<keyword evidence="3 6" id="KW-0479">Metal-binding</keyword>
<dbReference type="GO" id="GO:0006062">
    <property type="term" value="P:sorbitol catabolic process"/>
    <property type="evidence" value="ECO:0007669"/>
    <property type="project" value="TreeGrafter"/>
</dbReference>
<dbReference type="CDD" id="cd05285">
    <property type="entry name" value="sorbitol_DH"/>
    <property type="match status" value="1"/>
</dbReference>
<dbReference type="InterPro" id="IPR020843">
    <property type="entry name" value="ER"/>
</dbReference>
<dbReference type="SMART" id="SM00829">
    <property type="entry name" value="PKS_ER"/>
    <property type="match status" value="1"/>
</dbReference>
<evidence type="ECO:0000256" key="4">
    <source>
        <dbReference type="ARBA" id="ARBA00022833"/>
    </source>
</evidence>
<gene>
    <name evidence="8" type="ORF">FB192DRAFT_1309393</name>
</gene>
<evidence type="ECO:0000259" key="7">
    <source>
        <dbReference type="SMART" id="SM00829"/>
    </source>
</evidence>
<evidence type="ECO:0000313" key="9">
    <source>
        <dbReference type="Proteomes" id="UP000469890"/>
    </source>
</evidence>
<dbReference type="SUPFAM" id="SSF51735">
    <property type="entry name" value="NAD(P)-binding Rossmann-fold domains"/>
    <property type="match status" value="1"/>
</dbReference>
<feature type="domain" description="Enoyl reductase (ER)" evidence="7">
    <location>
        <begin position="35"/>
        <end position="372"/>
    </location>
</feature>
<dbReference type="PROSITE" id="PS00059">
    <property type="entry name" value="ADH_ZINC"/>
    <property type="match status" value="1"/>
</dbReference>
<dbReference type="Gene3D" id="3.90.180.10">
    <property type="entry name" value="Medium-chain alcohol dehydrogenases, catalytic domain"/>
    <property type="match status" value="1"/>
</dbReference>
<accession>A0A8H4F173</accession>
<dbReference type="PANTHER" id="PTHR43161">
    <property type="entry name" value="SORBITOL DEHYDROGENASE"/>
    <property type="match status" value="1"/>
</dbReference>
<sequence>MPKLLCTHTHTHLFHHFINMTLDESNSNLSAVLYGAQDLRLEHRPMDDPKAGEVQIHVKATGICGSDFHYYHKGRLGPRILEKPMILGHESCGIITRVGADVTDFQVGDRVVIEPGHACGQCQLCLQGRYNLCSKMKFSSSLMNGVNHGTLREYVCFPWYLMPDSMTFEQGALIEPVAVAVHAVKRTPVEAGSSVIVIGAGPVGLLVAAVACAQGASHCLVMDIDQARLDFAQQYLPGIKTELLPVPPTTDALAWAEQQAVLLQLSADSIDVVFECTGAETSICLAMHTVRRGGVVMLIGMGTVQCVMPIDLVLTREIDVKGNFRYAQAHHEAIALVANGRVSTKGLVTHRFALEQAAEAFEQAKHAIKVHITS</sequence>
<reference evidence="8 9" key="1">
    <citation type="submission" date="2019-09" db="EMBL/GenBank/DDBJ databases">
        <authorList>
            <consortium name="DOE Joint Genome Institute"/>
            <person name="Mondo S.J."/>
            <person name="Navarro-Mendoza M.I."/>
            <person name="Perez-Arques C."/>
            <person name="Panchal S."/>
            <person name="Nicolas F.E."/>
            <person name="Ganguly P."/>
            <person name="Pangilinan J."/>
            <person name="Grigoriev I."/>
            <person name="Heitman J."/>
            <person name="Sanya K."/>
            <person name="Garre V."/>
        </authorList>
    </citation>
    <scope>NUCLEOTIDE SEQUENCE [LARGE SCALE GENOMIC DNA]</scope>
    <source>
        <strain evidence="8 9">MU402</strain>
    </source>
</reference>
<protein>
    <submittedName>
        <fullName evidence="8">GroES-like protein</fullName>
    </submittedName>
</protein>
<proteinExistence type="inferred from homology"/>
<evidence type="ECO:0000256" key="5">
    <source>
        <dbReference type="ARBA" id="ARBA00023002"/>
    </source>
</evidence>
<evidence type="ECO:0000256" key="1">
    <source>
        <dbReference type="ARBA" id="ARBA00001947"/>
    </source>
</evidence>
<dbReference type="InterPro" id="IPR045306">
    <property type="entry name" value="SDH-like"/>
</dbReference>
<comment type="caution">
    <text evidence="8">The sequence shown here is derived from an EMBL/GenBank/DDBJ whole genome shotgun (WGS) entry which is preliminary data.</text>
</comment>
<dbReference type="SUPFAM" id="SSF50129">
    <property type="entry name" value="GroES-like"/>
    <property type="match status" value="1"/>
</dbReference>
<evidence type="ECO:0000313" key="8">
    <source>
        <dbReference type="EMBL" id="KAF1800313.1"/>
    </source>
</evidence>
<dbReference type="InterPro" id="IPR013149">
    <property type="entry name" value="ADH-like_C"/>
</dbReference>
<dbReference type="AlphaFoldDB" id="A0A8H4F173"/>
<dbReference type="InterPro" id="IPR011032">
    <property type="entry name" value="GroES-like_sf"/>
</dbReference>
<dbReference type="EMBL" id="JAAECE010000006">
    <property type="protein sequence ID" value="KAF1800313.1"/>
    <property type="molecule type" value="Genomic_DNA"/>
</dbReference>
<evidence type="ECO:0000256" key="6">
    <source>
        <dbReference type="RuleBase" id="RU361277"/>
    </source>
</evidence>
<name>A0A8H4F173_MUCCL</name>
<evidence type="ECO:0000256" key="3">
    <source>
        <dbReference type="ARBA" id="ARBA00022723"/>
    </source>
</evidence>
<dbReference type="GO" id="GO:0008270">
    <property type="term" value="F:zinc ion binding"/>
    <property type="evidence" value="ECO:0007669"/>
    <property type="project" value="InterPro"/>
</dbReference>
<organism evidence="8 9">
    <name type="scientific">Mucor circinelloides f. lusitanicus</name>
    <name type="common">Mucor racemosus var. lusitanicus</name>
    <dbReference type="NCBI Taxonomy" id="29924"/>
    <lineage>
        <taxon>Eukaryota</taxon>
        <taxon>Fungi</taxon>
        <taxon>Fungi incertae sedis</taxon>
        <taxon>Mucoromycota</taxon>
        <taxon>Mucoromycotina</taxon>
        <taxon>Mucoromycetes</taxon>
        <taxon>Mucorales</taxon>
        <taxon>Mucorineae</taxon>
        <taxon>Mucoraceae</taxon>
        <taxon>Mucor</taxon>
    </lineage>
</organism>
<dbReference type="Gene3D" id="3.40.50.720">
    <property type="entry name" value="NAD(P)-binding Rossmann-like Domain"/>
    <property type="match status" value="1"/>
</dbReference>
<dbReference type="PANTHER" id="PTHR43161:SF9">
    <property type="entry name" value="SORBITOL DEHYDROGENASE"/>
    <property type="match status" value="1"/>
</dbReference>
<dbReference type="Pfam" id="PF00107">
    <property type="entry name" value="ADH_zinc_N"/>
    <property type="match status" value="1"/>
</dbReference>
<comment type="cofactor">
    <cofactor evidence="1 6">
        <name>Zn(2+)</name>
        <dbReference type="ChEBI" id="CHEBI:29105"/>
    </cofactor>
</comment>
<dbReference type="GO" id="GO:0003939">
    <property type="term" value="F:L-iditol 2-dehydrogenase (NAD+) activity"/>
    <property type="evidence" value="ECO:0007669"/>
    <property type="project" value="TreeGrafter"/>
</dbReference>
<keyword evidence="4 6" id="KW-0862">Zinc</keyword>
<dbReference type="Pfam" id="PF08240">
    <property type="entry name" value="ADH_N"/>
    <property type="match status" value="1"/>
</dbReference>
<keyword evidence="5" id="KW-0560">Oxidoreductase</keyword>
<dbReference type="Proteomes" id="UP000469890">
    <property type="component" value="Unassembled WGS sequence"/>
</dbReference>
<dbReference type="InterPro" id="IPR013154">
    <property type="entry name" value="ADH-like_N"/>
</dbReference>
<dbReference type="InterPro" id="IPR036291">
    <property type="entry name" value="NAD(P)-bd_dom_sf"/>
</dbReference>